<keyword evidence="7" id="KW-0053">Apoptosis</keyword>
<comment type="similarity">
    <text evidence="4 11">Belongs to the DAD/OST2 family.</text>
</comment>
<evidence type="ECO:0000256" key="2">
    <source>
        <dbReference type="ARBA" id="ARBA00004477"/>
    </source>
</evidence>
<evidence type="ECO:0000256" key="5">
    <source>
        <dbReference type="ARBA" id="ARBA00011157"/>
    </source>
</evidence>
<sequence length="118" mass="13302">MQRSINDFKSNAAVILKSFNAEYTKTPLRIKVIDAFMVYALLTAAVQFLYMLCVGTFPFNSFLSGFFCSVGFFVLSVSLRMQVDPSSDEFKGLLPERAYADFVLCGCLLFLVVWNFMG</sequence>
<comment type="caution">
    <text evidence="12">The sequence shown here is derived from an EMBL/GenBank/DDBJ whole genome shotgun (WGS) entry which is preliminary data.</text>
</comment>
<reference evidence="12 13" key="1">
    <citation type="journal article" date="2024" name="Nat. Commun.">
        <title>Phylogenomics reveals the evolutionary origins of lichenization in chlorophyte algae.</title>
        <authorList>
            <person name="Puginier C."/>
            <person name="Libourel C."/>
            <person name="Otte J."/>
            <person name="Skaloud P."/>
            <person name="Haon M."/>
            <person name="Grisel S."/>
            <person name="Petersen M."/>
            <person name="Berrin J.G."/>
            <person name="Delaux P.M."/>
            <person name="Dal Grande F."/>
            <person name="Keller J."/>
        </authorList>
    </citation>
    <scope>NUCLEOTIDE SEQUENCE [LARGE SCALE GENOMIC DNA]</scope>
    <source>
        <strain evidence="12 13">SAG 216-7</strain>
    </source>
</reference>
<dbReference type="Pfam" id="PF02109">
    <property type="entry name" value="DAD"/>
    <property type="match status" value="1"/>
</dbReference>
<protein>
    <recommendedName>
        <fullName evidence="11">Dolichyl-diphosphooligosaccharide--protein glycosyltransferase subunit DAD1</fullName>
        <shortName evidence="11">Oligosaccharyl transferase subunit DAD1</shortName>
    </recommendedName>
</protein>
<evidence type="ECO:0000256" key="10">
    <source>
        <dbReference type="ARBA" id="ARBA00023136"/>
    </source>
</evidence>
<feature type="transmembrane region" description="Helical" evidence="11">
    <location>
        <begin position="98"/>
        <end position="117"/>
    </location>
</feature>
<dbReference type="PANTHER" id="PTHR10705">
    <property type="entry name" value="DOLICHYL-DIPHOSPHOOLIGOSACCHARIDE--PROTEIN GLYCOSYLTRANSFERASE SUBUNIT DAD1"/>
    <property type="match status" value="1"/>
</dbReference>
<evidence type="ECO:0000256" key="6">
    <source>
        <dbReference type="ARBA" id="ARBA00022692"/>
    </source>
</evidence>
<feature type="transmembrane region" description="Helical" evidence="11">
    <location>
        <begin position="57"/>
        <end position="77"/>
    </location>
</feature>
<dbReference type="EMBL" id="JALJOT010000007">
    <property type="protein sequence ID" value="KAK9908651.1"/>
    <property type="molecule type" value="Genomic_DNA"/>
</dbReference>
<evidence type="ECO:0000256" key="8">
    <source>
        <dbReference type="ARBA" id="ARBA00022824"/>
    </source>
</evidence>
<comment type="function">
    <text evidence="1 11">Subunit of the oligosaccharyl transferase (OST) complex that catalyzes the initial transfer of a defined glycan (Glc(3)Man(9)GlcNAc(2) in eukaryotes) from the lipid carrier dolichol-pyrophosphate to an asparagine residue within an Asn-X-Ser/Thr consensus motif in nascent polypeptide chains, the first step in protein N-glycosylation. N-glycosylation occurs cotranslationally and the complex associates with the Sec61 complex at the channel-forming translocon complex that mediates protein translocation across the endoplasmic reticulum (ER). All subunits are required for a maximal enzyme activity.</text>
</comment>
<dbReference type="PANTHER" id="PTHR10705:SF0">
    <property type="entry name" value="DOLICHYL-DIPHOSPHOOLIGOSACCHARIDE--PROTEIN GLYCOSYLTRANSFERASE SUBUNIT DAD1"/>
    <property type="match status" value="1"/>
</dbReference>
<evidence type="ECO:0000313" key="13">
    <source>
        <dbReference type="Proteomes" id="UP001491310"/>
    </source>
</evidence>
<keyword evidence="9 11" id="KW-1133">Transmembrane helix</keyword>
<feature type="transmembrane region" description="Helical" evidence="11">
    <location>
        <begin position="32"/>
        <end position="51"/>
    </location>
</feature>
<keyword evidence="6 11" id="KW-0812">Transmembrane</keyword>
<organism evidence="12 13">
    <name type="scientific">Coccomyxa subellipsoidea</name>
    <dbReference type="NCBI Taxonomy" id="248742"/>
    <lineage>
        <taxon>Eukaryota</taxon>
        <taxon>Viridiplantae</taxon>
        <taxon>Chlorophyta</taxon>
        <taxon>core chlorophytes</taxon>
        <taxon>Trebouxiophyceae</taxon>
        <taxon>Trebouxiophyceae incertae sedis</taxon>
        <taxon>Coccomyxaceae</taxon>
        <taxon>Coccomyxa</taxon>
    </lineage>
</organism>
<evidence type="ECO:0000256" key="4">
    <source>
        <dbReference type="ARBA" id="ARBA00009386"/>
    </source>
</evidence>
<accession>A0ABR2YNZ9</accession>
<keyword evidence="10 11" id="KW-0472">Membrane</keyword>
<keyword evidence="13" id="KW-1185">Reference proteome</keyword>
<comment type="subunit">
    <text evidence="5 11">Component of the oligosaccharyltransferase (OST) complex.</text>
</comment>
<dbReference type="InterPro" id="IPR003038">
    <property type="entry name" value="DAD/Ost2"/>
</dbReference>
<name>A0ABR2YNZ9_9CHLO</name>
<evidence type="ECO:0000256" key="11">
    <source>
        <dbReference type="RuleBase" id="RU361136"/>
    </source>
</evidence>
<keyword evidence="8 11" id="KW-0256">Endoplasmic reticulum</keyword>
<dbReference type="Proteomes" id="UP001491310">
    <property type="component" value="Unassembled WGS sequence"/>
</dbReference>
<evidence type="ECO:0000256" key="7">
    <source>
        <dbReference type="ARBA" id="ARBA00022703"/>
    </source>
</evidence>
<comment type="pathway">
    <text evidence="3 11">Protein modification; protein glycosylation.</text>
</comment>
<comment type="subcellular location">
    <subcellularLocation>
        <location evidence="2 11">Endoplasmic reticulum membrane</location>
        <topology evidence="2 11">Multi-pass membrane protein</topology>
    </subcellularLocation>
</comment>
<gene>
    <name evidence="12" type="ORF">WJX75_000982</name>
</gene>
<proteinExistence type="inferred from homology"/>
<evidence type="ECO:0000256" key="1">
    <source>
        <dbReference type="ARBA" id="ARBA00002791"/>
    </source>
</evidence>
<evidence type="ECO:0000256" key="3">
    <source>
        <dbReference type="ARBA" id="ARBA00004922"/>
    </source>
</evidence>
<evidence type="ECO:0000313" key="12">
    <source>
        <dbReference type="EMBL" id="KAK9908651.1"/>
    </source>
</evidence>
<dbReference type="PIRSF" id="PIRSF005588">
    <property type="entry name" value="DAD"/>
    <property type="match status" value="1"/>
</dbReference>
<evidence type="ECO:0000256" key="9">
    <source>
        <dbReference type="ARBA" id="ARBA00022989"/>
    </source>
</evidence>